<dbReference type="EMBL" id="QSND01000007">
    <property type="protein sequence ID" value="KAA6446977.1"/>
    <property type="molecule type" value="Genomic_DNA"/>
</dbReference>
<reference evidence="1 2" key="1">
    <citation type="submission" date="2018-08" db="EMBL/GenBank/DDBJ databases">
        <title>Bacillus phenotypic plasticity.</title>
        <authorList>
            <person name="Hurtado E."/>
        </authorList>
    </citation>
    <scope>NUCLEOTIDE SEQUENCE [LARGE SCALE GENOMIC DNA]</scope>
    <source>
        <strain evidence="1 2">427</strain>
    </source>
</reference>
<dbReference type="AlphaFoldDB" id="A0A5M8REE7"/>
<evidence type="ECO:0000313" key="2">
    <source>
        <dbReference type="Proteomes" id="UP000324326"/>
    </source>
</evidence>
<protein>
    <submittedName>
        <fullName evidence="1">Uncharacterized protein</fullName>
    </submittedName>
</protein>
<evidence type="ECO:0000313" key="1">
    <source>
        <dbReference type="EMBL" id="KAA6446977.1"/>
    </source>
</evidence>
<dbReference type="Proteomes" id="UP000324326">
    <property type="component" value="Unassembled WGS sequence"/>
</dbReference>
<organism evidence="1 2">
    <name type="scientific">Bacillus swezeyi</name>
    <dbReference type="NCBI Taxonomy" id="1925020"/>
    <lineage>
        <taxon>Bacteria</taxon>
        <taxon>Bacillati</taxon>
        <taxon>Bacillota</taxon>
        <taxon>Bacilli</taxon>
        <taxon>Bacillales</taxon>
        <taxon>Bacillaceae</taxon>
        <taxon>Bacillus</taxon>
    </lineage>
</organism>
<gene>
    <name evidence="1" type="ORF">DX927_23315</name>
</gene>
<sequence>MELQFRNHTPIANKWLIVLSGINKLAKDKQGKKLYEQHHFHIPKSWLTVRWTRTLIKQTIAYLSLSDSKGQLGVIPLNKLSSTIGCSIRTVVNNNKVLESLELIKVNSLWGNLVSIELKDYKENFLDLYPDKSDRKQHHGAEILSEEEVPHYSKTGYTTIKREAIFDLFKINNVNELRMACRALYIYEKEVNVGGNETAHITYQDLKGILPKYFAFKANIKKAFSVLKSLFSIQPLEKEDIAETLLTNQKATPSLIEKLKSPFIIMFSVRDDKDSRHIHKREYIEGGIVLDSFCFETKIKPIPEIQQQSLIFEFGLETVRRAIRNMLTIFNDGYTEERSKLVDGLDFKPIQTLRNYMKQYQGGHIA</sequence>
<comment type="caution">
    <text evidence="1">The sequence shown here is derived from an EMBL/GenBank/DDBJ whole genome shotgun (WGS) entry which is preliminary data.</text>
</comment>
<dbReference type="RefSeq" id="WP_150150050.1">
    <property type="nucleotide sequence ID" value="NZ_QSND01000007.1"/>
</dbReference>
<accession>A0A5M8REE7</accession>
<proteinExistence type="predicted"/>
<name>A0A5M8REE7_9BACI</name>